<evidence type="ECO:0000313" key="9">
    <source>
        <dbReference type="Proteomes" id="UP000195950"/>
    </source>
</evidence>
<dbReference type="Proteomes" id="UP000195950">
    <property type="component" value="Unassembled WGS sequence"/>
</dbReference>
<dbReference type="RefSeq" id="WP_087344046.1">
    <property type="nucleotide sequence ID" value="NZ_JAQMQD010000005.1"/>
</dbReference>
<feature type="transmembrane region" description="Helical" evidence="7">
    <location>
        <begin position="324"/>
        <end position="347"/>
    </location>
</feature>
<dbReference type="PANTHER" id="PTHR30250">
    <property type="entry name" value="PST FAMILY PREDICTED COLANIC ACID TRANSPORTER"/>
    <property type="match status" value="1"/>
</dbReference>
<keyword evidence="6 7" id="KW-0472">Membrane</keyword>
<comment type="subcellular location">
    <subcellularLocation>
        <location evidence="1">Cell membrane</location>
        <topology evidence="1">Multi-pass membrane protein</topology>
    </subcellularLocation>
</comment>
<feature type="transmembrane region" description="Helical" evidence="7">
    <location>
        <begin position="368"/>
        <end position="396"/>
    </location>
</feature>
<name>A0A1Y4IJH8_PARDI</name>
<evidence type="ECO:0000256" key="2">
    <source>
        <dbReference type="ARBA" id="ARBA00007430"/>
    </source>
</evidence>
<sequence length="478" mass="53669">MDSALKKKTIIGTFWSAIDRFSVQGINFILSLIIARLLNPSDYGIIAMISLFLTLSNTFVDSGFANALIRKNDRTETDNSTVFYFNIVIGIIVYVIVWILAPYIANFYNMPLLDKVMKVTALTIPFYSLSIVQQAILTINIDFKSQAKISVISAFLSGVIGVILAYNEAGIWSLSIQMISAAFFRMLLLWWYIKWLPTKSFSKRSFEELFSFGSKLLLANIIVTVGNNITTLIIGKKFAQKQLGFYNRAEQIGYFPATNLTAILQRVTFPVFSQIQDGPITLRNSFLKTIQVTSLLTFFVMGLLFILAEPLIIVLLTSKWSSSIGLLQILITSIMWWPFFALNINILQVIGQSKQVLIIECVKASINIFAVFMASLISIEAVCITLSLTAFLNSFIYAHFTKKNINVSWGGQIKIMLPHILSAIVAGTISFITYNYITNMWLKIISGGCLYALLYVGIAYIIDKSSFMTIYNSLKNNK</sequence>
<keyword evidence="5 7" id="KW-1133">Transmembrane helix</keyword>
<proteinExistence type="inferred from homology"/>
<organism evidence="8 9">
    <name type="scientific">Parabacteroides distasonis</name>
    <dbReference type="NCBI Taxonomy" id="823"/>
    <lineage>
        <taxon>Bacteria</taxon>
        <taxon>Pseudomonadati</taxon>
        <taxon>Bacteroidota</taxon>
        <taxon>Bacteroidia</taxon>
        <taxon>Bacteroidales</taxon>
        <taxon>Tannerellaceae</taxon>
        <taxon>Parabacteroides</taxon>
    </lineage>
</organism>
<evidence type="ECO:0000256" key="3">
    <source>
        <dbReference type="ARBA" id="ARBA00022475"/>
    </source>
</evidence>
<dbReference type="GO" id="GO:0005886">
    <property type="term" value="C:plasma membrane"/>
    <property type="evidence" value="ECO:0007669"/>
    <property type="project" value="UniProtKB-SubCell"/>
</dbReference>
<reference evidence="9" key="1">
    <citation type="submission" date="2017-04" db="EMBL/GenBank/DDBJ databases">
        <title>Function of individual gut microbiota members based on whole genome sequencing of pure cultures obtained from chicken caecum.</title>
        <authorList>
            <person name="Medvecky M."/>
            <person name="Cejkova D."/>
            <person name="Polansky O."/>
            <person name="Karasova D."/>
            <person name="Kubasova T."/>
            <person name="Cizek A."/>
            <person name="Rychlik I."/>
        </authorList>
    </citation>
    <scope>NUCLEOTIDE SEQUENCE [LARGE SCALE GENOMIC DNA]</scope>
    <source>
        <strain evidence="9">An199</strain>
    </source>
</reference>
<feature type="transmembrane region" description="Helical" evidence="7">
    <location>
        <begin position="45"/>
        <end position="69"/>
    </location>
</feature>
<dbReference type="PANTHER" id="PTHR30250:SF10">
    <property type="entry name" value="LIPOPOLYSACCHARIDE BIOSYNTHESIS PROTEIN WZXC"/>
    <property type="match status" value="1"/>
</dbReference>
<dbReference type="InterPro" id="IPR050833">
    <property type="entry name" value="Poly_Biosynth_Transport"/>
</dbReference>
<evidence type="ECO:0000256" key="7">
    <source>
        <dbReference type="SAM" id="Phobius"/>
    </source>
</evidence>
<protein>
    <submittedName>
        <fullName evidence="8">Uncharacterized protein</fullName>
    </submittedName>
</protein>
<feature type="transmembrane region" description="Helical" evidence="7">
    <location>
        <begin position="149"/>
        <end position="166"/>
    </location>
</feature>
<comment type="similarity">
    <text evidence="2">Belongs to the polysaccharide synthase family.</text>
</comment>
<evidence type="ECO:0000256" key="1">
    <source>
        <dbReference type="ARBA" id="ARBA00004651"/>
    </source>
</evidence>
<dbReference type="AlphaFoldDB" id="A0A1Y4IJH8"/>
<keyword evidence="3" id="KW-1003">Cell membrane</keyword>
<feature type="transmembrane region" description="Helical" evidence="7">
    <location>
        <begin position="444"/>
        <end position="462"/>
    </location>
</feature>
<evidence type="ECO:0000313" key="8">
    <source>
        <dbReference type="EMBL" id="OUP19656.1"/>
    </source>
</evidence>
<feature type="transmembrane region" description="Helical" evidence="7">
    <location>
        <begin position="416"/>
        <end position="437"/>
    </location>
</feature>
<evidence type="ECO:0000256" key="5">
    <source>
        <dbReference type="ARBA" id="ARBA00022989"/>
    </source>
</evidence>
<feature type="transmembrane region" description="Helical" evidence="7">
    <location>
        <begin position="116"/>
        <end position="137"/>
    </location>
</feature>
<keyword evidence="4 7" id="KW-0812">Transmembrane</keyword>
<evidence type="ECO:0000256" key="4">
    <source>
        <dbReference type="ARBA" id="ARBA00022692"/>
    </source>
</evidence>
<comment type="caution">
    <text evidence="8">The sequence shown here is derived from an EMBL/GenBank/DDBJ whole genome shotgun (WGS) entry which is preliminary data.</text>
</comment>
<dbReference type="Pfam" id="PF13440">
    <property type="entry name" value="Polysacc_synt_3"/>
    <property type="match status" value="1"/>
</dbReference>
<accession>A0A1Y4IJH8</accession>
<feature type="transmembrane region" description="Helical" evidence="7">
    <location>
        <begin position="172"/>
        <end position="193"/>
    </location>
</feature>
<dbReference type="CDD" id="cd13127">
    <property type="entry name" value="MATE_tuaB_like"/>
    <property type="match status" value="1"/>
</dbReference>
<feature type="transmembrane region" description="Helical" evidence="7">
    <location>
        <begin position="21"/>
        <end position="39"/>
    </location>
</feature>
<evidence type="ECO:0000256" key="6">
    <source>
        <dbReference type="ARBA" id="ARBA00023136"/>
    </source>
</evidence>
<feature type="transmembrane region" description="Helical" evidence="7">
    <location>
        <begin position="295"/>
        <end position="318"/>
    </location>
</feature>
<feature type="transmembrane region" description="Helical" evidence="7">
    <location>
        <begin position="81"/>
        <end position="104"/>
    </location>
</feature>
<gene>
    <name evidence="8" type="ORF">B5F32_09055</name>
</gene>
<dbReference type="EMBL" id="NFJX01000006">
    <property type="protein sequence ID" value="OUP19656.1"/>
    <property type="molecule type" value="Genomic_DNA"/>
</dbReference>